<feature type="transmembrane region" description="Helical" evidence="5">
    <location>
        <begin position="166"/>
        <end position="184"/>
    </location>
</feature>
<protein>
    <recommendedName>
        <fullName evidence="6">Methyl-accepting transducer domain-containing protein</fullName>
    </recommendedName>
</protein>
<evidence type="ECO:0000259" key="6">
    <source>
        <dbReference type="PROSITE" id="PS50111"/>
    </source>
</evidence>
<dbReference type="PANTHER" id="PTHR32089:SF112">
    <property type="entry name" value="LYSOZYME-LIKE PROTEIN-RELATED"/>
    <property type="match status" value="1"/>
</dbReference>
<evidence type="ECO:0000256" key="3">
    <source>
        <dbReference type="PROSITE-ProRule" id="PRU00284"/>
    </source>
</evidence>
<keyword evidence="5" id="KW-1133">Transmembrane helix</keyword>
<evidence type="ECO:0000256" key="2">
    <source>
        <dbReference type="ARBA" id="ARBA00029447"/>
    </source>
</evidence>
<accession>A0A2A2SHP2</accession>
<proteinExistence type="inferred from homology"/>
<evidence type="ECO:0000256" key="4">
    <source>
        <dbReference type="SAM" id="Coils"/>
    </source>
</evidence>
<dbReference type="GO" id="GO:0004888">
    <property type="term" value="F:transmembrane signaling receptor activity"/>
    <property type="evidence" value="ECO:0007669"/>
    <property type="project" value="InterPro"/>
</dbReference>
<evidence type="ECO:0000256" key="5">
    <source>
        <dbReference type="SAM" id="Phobius"/>
    </source>
</evidence>
<name>A0A2A2SHP2_9SPHN</name>
<feature type="domain" description="Methyl-accepting transducer" evidence="6">
    <location>
        <begin position="272"/>
        <end position="508"/>
    </location>
</feature>
<feature type="transmembrane region" description="Helical" evidence="5">
    <location>
        <begin position="118"/>
        <end position="136"/>
    </location>
</feature>
<dbReference type="SMART" id="SM00283">
    <property type="entry name" value="MA"/>
    <property type="match status" value="1"/>
</dbReference>
<dbReference type="PRINTS" id="PR00260">
    <property type="entry name" value="CHEMTRNSDUCR"/>
</dbReference>
<evidence type="ECO:0000256" key="1">
    <source>
        <dbReference type="ARBA" id="ARBA00023224"/>
    </source>
</evidence>
<sequence length="528" mass="53795">MAPRKNSASARARLTAQVEEAGRAAQKLQPANIATAGIAAFATYGLPGWPAIAAASAALFALSVAATLFQPFSTLSLGRYSSDRSAARALGWFSLLIGGAWAAVVVLCAGAASVEMMPFVSCVTIGAMAIGSFSLAALPRAALWYLAPVTVGGVLMVRVGTPNAPVVFYAAILGFGGMLAALVLEQAREFGRRVNAAHRLAVSLRDQAEAEKARAAAERRAAELRAEQERLHEQAAAAGREREAARRRAEMVALAERFEGSVGGAVQALGEAAEQLARSTAALEAIGATTSRKAVELSHRADSATAAAAAVADEIRELSGAAAGIGALAGRQVEAADVASSRTREGNQSMTELAAETTDVTAIVDTIREIAASTNLLALNATIEASRAGEAGLGFAVVAKEVKTLAGGAQAAISSVAATVGKIDGRIGVAVDAMGEVNAHVVEVAGQAVEIAAAVEQQHASARNIERNAASAAQDTAYVREEIATVAASARQAGTLSEQLRGLAGQLAGQSDALRSASMAFLDHLRAA</sequence>
<feature type="coiled-coil region" evidence="4">
    <location>
        <begin position="205"/>
        <end position="248"/>
    </location>
</feature>
<dbReference type="PANTHER" id="PTHR32089">
    <property type="entry name" value="METHYL-ACCEPTING CHEMOTAXIS PROTEIN MCPB"/>
    <property type="match status" value="1"/>
</dbReference>
<dbReference type="GO" id="GO:0006935">
    <property type="term" value="P:chemotaxis"/>
    <property type="evidence" value="ECO:0007669"/>
    <property type="project" value="InterPro"/>
</dbReference>
<gene>
    <name evidence="7" type="ORF">CKY28_03960</name>
</gene>
<evidence type="ECO:0000313" key="8">
    <source>
        <dbReference type="Proteomes" id="UP000218151"/>
    </source>
</evidence>
<dbReference type="AlphaFoldDB" id="A0A2A2SHP2"/>
<keyword evidence="5" id="KW-0472">Membrane</keyword>
<dbReference type="GO" id="GO:0016020">
    <property type="term" value="C:membrane"/>
    <property type="evidence" value="ECO:0007669"/>
    <property type="project" value="InterPro"/>
</dbReference>
<comment type="caution">
    <text evidence="7">The sequence shown here is derived from an EMBL/GenBank/DDBJ whole genome shotgun (WGS) entry which is preliminary data.</text>
</comment>
<dbReference type="EMBL" id="NSLI01000002">
    <property type="protein sequence ID" value="PAX08541.1"/>
    <property type="molecule type" value="Genomic_DNA"/>
</dbReference>
<keyword evidence="5" id="KW-0812">Transmembrane</keyword>
<dbReference type="Gene3D" id="1.10.287.950">
    <property type="entry name" value="Methyl-accepting chemotaxis protein"/>
    <property type="match status" value="1"/>
</dbReference>
<feature type="transmembrane region" description="Helical" evidence="5">
    <location>
        <begin position="49"/>
        <end position="69"/>
    </location>
</feature>
<organism evidence="7 8">
    <name type="scientific">Sphingomonas lenta</name>
    <dbReference type="NCBI Taxonomy" id="1141887"/>
    <lineage>
        <taxon>Bacteria</taxon>
        <taxon>Pseudomonadati</taxon>
        <taxon>Pseudomonadota</taxon>
        <taxon>Alphaproteobacteria</taxon>
        <taxon>Sphingomonadales</taxon>
        <taxon>Sphingomonadaceae</taxon>
        <taxon>Sphingomonas</taxon>
    </lineage>
</organism>
<dbReference type="Proteomes" id="UP000218151">
    <property type="component" value="Unassembled WGS sequence"/>
</dbReference>
<keyword evidence="1 3" id="KW-0807">Transducer</keyword>
<feature type="transmembrane region" description="Helical" evidence="5">
    <location>
        <begin position="143"/>
        <end position="160"/>
    </location>
</feature>
<comment type="similarity">
    <text evidence="2">Belongs to the methyl-accepting chemotaxis (MCP) protein family.</text>
</comment>
<dbReference type="Pfam" id="PF00015">
    <property type="entry name" value="MCPsignal"/>
    <property type="match status" value="1"/>
</dbReference>
<keyword evidence="4" id="KW-0175">Coiled coil</keyword>
<dbReference type="InterPro" id="IPR004089">
    <property type="entry name" value="MCPsignal_dom"/>
</dbReference>
<feature type="transmembrane region" description="Helical" evidence="5">
    <location>
        <begin position="90"/>
        <end position="112"/>
    </location>
</feature>
<dbReference type="InterPro" id="IPR004090">
    <property type="entry name" value="Chemotax_Me-accpt_rcpt"/>
</dbReference>
<evidence type="ECO:0000313" key="7">
    <source>
        <dbReference type="EMBL" id="PAX08541.1"/>
    </source>
</evidence>
<dbReference type="SUPFAM" id="SSF58104">
    <property type="entry name" value="Methyl-accepting chemotaxis protein (MCP) signaling domain"/>
    <property type="match status" value="1"/>
</dbReference>
<dbReference type="PROSITE" id="PS50111">
    <property type="entry name" value="CHEMOTAXIS_TRANSDUC_2"/>
    <property type="match status" value="1"/>
</dbReference>
<dbReference type="GO" id="GO:0007165">
    <property type="term" value="P:signal transduction"/>
    <property type="evidence" value="ECO:0007669"/>
    <property type="project" value="UniProtKB-KW"/>
</dbReference>
<keyword evidence="8" id="KW-1185">Reference proteome</keyword>
<reference evidence="8" key="1">
    <citation type="submission" date="2017-09" db="EMBL/GenBank/DDBJ databases">
        <authorList>
            <person name="Feng G."/>
            <person name="Zhu H."/>
        </authorList>
    </citation>
    <scope>NUCLEOTIDE SEQUENCE [LARGE SCALE GENOMIC DNA]</scope>
    <source>
        <strain evidence="8">1PNM-20</strain>
    </source>
</reference>